<evidence type="ECO:0000313" key="3">
    <source>
        <dbReference type="Proteomes" id="UP001575181"/>
    </source>
</evidence>
<comment type="caution">
    <text evidence="2">The sequence shown here is derived from an EMBL/GenBank/DDBJ whole genome shotgun (WGS) entry which is preliminary data.</text>
</comment>
<keyword evidence="1" id="KW-0812">Transmembrane</keyword>
<reference evidence="2 3" key="1">
    <citation type="submission" date="2024-08" db="EMBL/GenBank/DDBJ databases">
        <title>Whole-genome sequencing of halo(alkali)philic microorganisms from hypersaline lakes.</title>
        <authorList>
            <person name="Sorokin D.Y."/>
            <person name="Merkel A.Y."/>
            <person name="Messina E."/>
            <person name="Yakimov M."/>
        </authorList>
    </citation>
    <scope>NUCLEOTIDE SEQUENCE [LARGE SCALE GENOMIC DNA]</scope>
    <source>
        <strain evidence="2 3">Cl-TMA</strain>
    </source>
</reference>
<proteinExistence type="predicted"/>
<dbReference type="RefSeq" id="WP_373657091.1">
    <property type="nucleotide sequence ID" value="NZ_JBGUAW010000012.1"/>
</dbReference>
<dbReference type="Proteomes" id="UP001575181">
    <property type="component" value="Unassembled WGS sequence"/>
</dbReference>
<evidence type="ECO:0000313" key="2">
    <source>
        <dbReference type="EMBL" id="MFA9462301.1"/>
    </source>
</evidence>
<name>A0ABV4TYA3_9GAMM</name>
<dbReference type="EMBL" id="JBGUAW010000012">
    <property type="protein sequence ID" value="MFA9462301.1"/>
    <property type="molecule type" value="Genomic_DNA"/>
</dbReference>
<evidence type="ECO:0000256" key="1">
    <source>
        <dbReference type="SAM" id="Phobius"/>
    </source>
</evidence>
<accession>A0ABV4TYA3</accession>
<gene>
    <name evidence="2" type="ORF">ACERLL_15915</name>
</gene>
<feature type="transmembrane region" description="Helical" evidence="1">
    <location>
        <begin position="12"/>
        <end position="37"/>
    </location>
</feature>
<sequence length="141" mass="14772">MSPDSRTHSESGVGLVAAVFVIVVLGLLGSALVRLTVTEQASVGREMASLQAFLAAETAVQWGLYHSLNPSGGPSSLPGGGLFAATPPGGLRGCGSSRVLPGTNPPERFGPLYRFRAEGLCYPGRTETTRRQVEVRFQEDG</sequence>
<organism evidence="2 3">
    <name type="scientific">Thiohalorhabdus methylotrophus</name>
    <dbReference type="NCBI Taxonomy" id="3242694"/>
    <lineage>
        <taxon>Bacteria</taxon>
        <taxon>Pseudomonadati</taxon>
        <taxon>Pseudomonadota</taxon>
        <taxon>Gammaproteobacteria</taxon>
        <taxon>Thiohalorhabdales</taxon>
        <taxon>Thiohalorhabdaceae</taxon>
        <taxon>Thiohalorhabdus</taxon>
    </lineage>
</organism>
<protein>
    <submittedName>
        <fullName evidence="2">Pilus assembly PilX N-terminal domain-containing protein</fullName>
    </submittedName>
</protein>
<keyword evidence="3" id="KW-1185">Reference proteome</keyword>
<keyword evidence="1" id="KW-0472">Membrane</keyword>
<keyword evidence="1" id="KW-1133">Transmembrane helix</keyword>